<reference evidence="2 3" key="1">
    <citation type="journal article" date="2020" name="BMC Genomics">
        <title>Intraspecific diversification of the crop wild relative Brassica cretica Lam. using demographic model selection.</title>
        <authorList>
            <person name="Kioukis A."/>
            <person name="Michalopoulou V.A."/>
            <person name="Briers L."/>
            <person name="Pirintsos S."/>
            <person name="Studholme D.J."/>
            <person name="Pavlidis P."/>
            <person name="Sarris P.F."/>
        </authorList>
    </citation>
    <scope>NUCLEOTIDE SEQUENCE [LARGE SCALE GENOMIC DNA]</scope>
    <source>
        <strain evidence="3">cv. PFS-1207/04</strain>
    </source>
</reference>
<dbReference type="EMBL" id="QGKV02000649">
    <property type="protein sequence ID" value="KAF3577968.1"/>
    <property type="molecule type" value="Genomic_DNA"/>
</dbReference>
<protein>
    <submittedName>
        <fullName evidence="2">Uncharacterized protein</fullName>
    </submittedName>
</protein>
<feature type="compositionally biased region" description="Low complexity" evidence="1">
    <location>
        <begin position="1"/>
        <end position="16"/>
    </location>
</feature>
<comment type="caution">
    <text evidence="2">The sequence shown here is derived from an EMBL/GenBank/DDBJ whole genome shotgun (WGS) entry which is preliminary data.</text>
</comment>
<feature type="region of interest" description="Disordered" evidence="1">
    <location>
        <begin position="1"/>
        <end position="20"/>
    </location>
</feature>
<evidence type="ECO:0000313" key="2">
    <source>
        <dbReference type="EMBL" id="KAF3577968.1"/>
    </source>
</evidence>
<evidence type="ECO:0000313" key="3">
    <source>
        <dbReference type="Proteomes" id="UP000266723"/>
    </source>
</evidence>
<organism evidence="2 3">
    <name type="scientific">Brassica cretica</name>
    <name type="common">Mustard</name>
    <dbReference type="NCBI Taxonomy" id="69181"/>
    <lineage>
        <taxon>Eukaryota</taxon>
        <taxon>Viridiplantae</taxon>
        <taxon>Streptophyta</taxon>
        <taxon>Embryophyta</taxon>
        <taxon>Tracheophyta</taxon>
        <taxon>Spermatophyta</taxon>
        <taxon>Magnoliopsida</taxon>
        <taxon>eudicotyledons</taxon>
        <taxon>Gunneridae</taxon>
        <taxon>Pentapetalae</taxon>
        <taxon>rosids</taxon>
        <taxon>malvids</taxon>
        <taxon>Brassicales</taxon>
        <taxon>Brassicaceae</taxon>
        <taxon>Brassiceae</taxon>
        <taxon>Brassica</taxon>
    </lineage>
</organism>
<sequence length="112" mass="11551">MGQDYSYSQPSSSSNSVDITSLLEAEEEEAVGEPEGRPLGVKAAKAALKKKKSGREQELSKLQGVLELKVKAEVVTGALKLGKVTGAFGVGKVTGALGVLKVTGSSLSVYVV</sequence>
<gene>
    <name evidence="2" type="ORF">DY000_02031722</name>
</gene>
<accession>A0ABQ7DIT8</accession>
<keyword evidence="3" id="KW-1185">Reference proteome</keyword>
<proteinExistence type="predicted"/>
<dbReference type="Proteomes" id="UP000266723">
    <property type="component" value="Unassembled WGS sequence"/>
</dbReference>
<name>A0ABQ7DIT8_BRACR</name>
<evidence type="ECO:0000256" key="1">
    <source>
        <dbReference type="SAM" id="MobiDB-lite"/>
    </source>
</evidence>